<organism evidence="2 3">
    <name type="scientific">Jiulongibacter sediminis</name>
    <dbReference type="NCBI Taxonomy" id="1605367"/>
    <lineage>
        <taxon>Bacteria</taxon>
        <taxon>Pseudomonadati</taxon>
        <taxon>Bacteroidota</taxon>
        <taxon>Cytophagia</taxon>
        <taxon>Cytophagales</taxon>
        <taxon>Leadbetterellaceae</taxon>
        <taxon>Jiulongibacter</taxon>
    </lineage>
</organism>
<accession>A0A0P7BP99</accession>
<dbReference type="EMBL" id="LGTQ01000013">
    <property type="protein sequence ID" value="KPM47101.1"/>
    <property type="molecule type" value="Genomic_DNA"/>
</dbReference>
<evidence type="ECO:0000313" key="2">
    <source>
        <dbReference type="EMBL" id="KPM47101.1"/>
    </source>
</evidence>
<evidence type="ECO:0000313" key="3">
    <source>
        <dbReference type="Proteomes" id="UP000050454"/>
    </source>
</evidence>
<feature type="transmembrane region" description="Helical" evidence="1">
    <location>
        <begin position="113"/>
        <end position="130"/>
    </location>
</feature>
<protein>
    <submittedName>
        <fullName evidence="2">Uncharacterized protein</fullName>
    </submittedName>
</protein>
<name>A0A0P7BP99_9BACT</name>
<evidence type="ECO:0000256" key="1">
    <source>
        <dbReference type="SAM" id="Phobius"/>
    </source>
</evidence>
<keyword evidence="3" id="KW-1185">Reference proteome</keyword>
<dbReference type="Proteomes" id="UP000050454">
    <property type="component" value="Unassembled WGS sequence"/>
</dbReference>
<gene>
    <name evidence="2" type="ORF">AFM12_17655</name>
</gene>
<keyword evidence="1" id="KW-1133">Transmembrane helix</keyword>
<keyword evidence="1" id="KW-0472">Membrane</keyword>
<dbReference type="PATRIC" id="fig|1605367.3.peg.965"/>
<dbReference type="AlphaFoldDB" id="A0A0P7BP99"/>
<reference evidence="2" key="1">
    <citation type="submission" date="2015-07" db="EMBL/GenBank/DDBJ databases">
        <title>The draft genome sequence of Leadbetterella sp. JN14-9.</title>
        <authorList>
            <person name="Liu Y."/>
            <person name="Du J."/>
            <person name="Shao Z."/>
        </authorList>
    </citation>
    <scope>NUCLEOTIDE SEQUENCE [LARGE SCALE GENOMIC DNA]</scope>
    <source>
        <strain evidence="2">JN14-9</strain>
    </source>
</reference>
<dbReference type="RefSeq" id="WP_131458460.1">
    <property type="nucleotide sequence ID" value="NZ_JXSZ01000013.1"/>
</dbReference>
<proteinExistence type="predicted"/>
<dbReference type="STRING" id="1605367.AFM12_17655"/>
<comment type="caution">
    <text evidence="2">The sequence shown here is derived from an EMBL/GenBank/DDBJ whole genome shotgun (WGS) entry which is preliminary data.</text>
</comment>
<dbReference type="OrthoDB" id="639802at2"/>
<keyword evidence="1" id="KW-0812">Transmembrane</keyword>
<sequence>MKAITKLKEKIETRLGWGPVEDWSNYDFEKLSEEILKVTGVNLSVSTLKRFFGKVKYQNKPSFTTLNALSAFAGYEDWRAFESSEIEEKVVENYIEQPQVQQNPKSDFRLKPYLFSSLVLLMAVAVFMFVKSRPKYDSQDFEFSSKTMMTSGLPNSVVFEYDASKADEDDSVFISQNWDVSRKVLVDRNGKNHSSIYYYPGYFRAKLLAGDHILKEHDIQITTDGWMGILAAPQGEKPLYFSKDEIYKENEVGAEPELFEKYNIELTPDLPEVWFTNLKDIKGFKTDNFEFETEVKSTFSGGKAACQNVRIMLQGQDDILIVPLTQSACVGDIFLSAYGFGVHSSSADLSGFGTDMDEWTNLRVVCKNRKVEFFVNGKLAYEATTTNAVNDIVGVHVRFEGPGSVRNTVLKSGEQVCVFD</sequence>